<accession>A0AAF0K7A9</accession>
<dbReference type="InterPro" id="IPR014729">
    <property type="entry name" value="Rossmann-like_a/b/a_fold"/>
</dbReference>
<keyword evidence="3" id="KW-1185">Reference proteome</keyword>
<dbReference type="Gene3D" id="3.40.50.620">
    <property type="entry name" value="HUPs"/>
    <property type="match status" value="1"/>
</dbReference>
<dbReference type="PANTHER" id="PTHR43196:SF2">
    <property type="entry name" value="PHOSPHOADENOSINE PHOSPHOSULFATE REDUCTASE"/>
    <property type="match status" value="1"/>
</dbReference>
<dbReference type="InterPro" id="IPR050128">
    <property type="entry name" value="Sulfate_adenylyltrnsfr_sub2"/>
</dbReference>
<reference evidence="2 3" key="1">
    <citation type="submission" date="2023-03" db="EMBL/GenBank/DDBJ databases">
        <authorList>
            <person name="Zhao X."/>
        </authorList>
    </citation>
    <scope>NUCLEOTIDE SEQUENCE [LARGE SCALE GENOMIC DNA]</scope>
</reference>
<feature type="domain" description="Phosphoadenosine phosphosulphate reductase" evidence="1">
    <location>
        <begin position="142"/>
        <end position="242"/>
    </location>
</feature>
<evidence type="ECO:0000313" key="3">
    <source>
        <dbReference type="Proteomes" id="UP001237629"/>
    </source>
</evidence>
<dbReference type="GO" id="GO:0003824">
    <property type="term" value="F:catalytic activity"/>
    <property type="evidence" value="ECO:0007669"/>
    <property type="project" value="InterPro"/>
</dbReference>
<proteinExistence type="predicted"/>
<dbReference type="PANTHER" id="PTHR43196">
    <property type="entry name" value="SULFATE ADENYLYLTRANSFERASE SUBUNIT 2"/>
    <property type="match status" value="1"/>
</dbReference>
<dbReference type="InterPro" id="IPR002500">
    <property type="entry name" value="PAPS_reduct_dom"/>
</dbReference>
<feature type="domain" description="Phosphoadenosine phosphosulphate reductase" evidence="1">
    <location>
        <begin position="38"/>
        <end position="84"/>
    </location>
</feature>
<dbReference type="Pfam" id="PF01507">
    <property type="entry name" value="PAPS_reduct"/>
    <property type="match status" value="2"/>
</dbReference>
<dbReference type="Proteomes" id="UP001237629">
    <property type="component" value="Segment"/>
</dbReference>
<name>A0AAF0K7A9_9CAUD</name>
<evidence type="ECO:0000259" key="1">
    <source>
        <dbReference type="Pfam" id="PF01507"/>
    </source>
</evidence>
<evidence type="ECO:0000313" key="2">
    <source>
        <dbReference type="EMBL" id="WGM50092.1"/>
    </source>
</evidence>
<dbReference type="SUPFAM" id="SSF52402">
    <property type="entry name" value="Adenine nucleotide alpha hydrolases-like"/>
    <property type="match status" value="1"/>
</dbReference>
<dbReference type="EMBL" id="OQ737697">
    <property type="protein sequence ID" value="WGM50092.1"/>
    <property type="molecule type" value="Genomic_DNA"/>
</dbReference>
<sequence>MNKEQLKLMQGYDLNMKVELTKKRLSEFVYKMGGVDNVYIAFSGGKDSTVLLHIARQLYPNIKAVFSNTGLEFPEIVDFVKSMDNVDIVTPKKSFYRVIKEDGYPMVSKKVSNAVRLAKRNIKNGDYDTFRVKQLTEGLEGSKFSMKKWGYLLDAPFNVTEKCCDYLKKEPMKTYEKHTNKKPIVATMAYESLQREASYLKTGCNTFNVGKEMSRPMGFWTEQDVLKYIAINEIEYCSIYGKIECRMVNSNVEIGWDWEYYTTGEKRTGCIFCGFGVHLEKGENRYQRLQKTHPKLYDYCMNKLGFKDVCNYMNIPCESESDLNID</sequence>
<organism evidence="2 3">
    <name type="scientific">Clostridium phage cpp</name>
    <dbReference type="NCBI Taxonomy" id="3042444"/>
    <lineage>
        <taxon>Viruses</taxon>
        <taxon>Duplodnaviria</taxon>
        <taxon>Heunggongvirae</taxon>
        <taxon>Uroviricota</taxon>
        <taxon>Caudoviricetes</taxon>
        <taxon>Guelinviridae</taxon>
        <taxon>Denniswatsonvirinae</taxon>
        <taxon>Gregsiragusavirus</taxon>
        <taxon>Gregsiragusavirus cpp</taxon>
    </lineage>
</organism>
<protein>
    <submittedName>
        <fullName evidence="2">FAD synthetase-related enzyme</fullName>
    </submittedName>
</protein>